<gene>
    <name evidence="2" type="ORF">CR513_12577</name>
</gene>
<comment type="caution">
    <text evidence="2">The sequence shown here is derived from an EMBL/GenBank/DDBJ whole genome shotgun (WGS) entry which is preliminary data.</text>
</comment>
<dbReference type="Proteomes" id="UP000257109">
    <property type="component" value="Unassembled WGS sequence"/>
</dbReference>
<dbReference type="EMBL" id="QJKJ01002209">
    <property type="protein sequence ID" value="RDY03789.1"/>
    <property type="molecule type" value="Genomic_DNA"/>
</dbReference>
<dbReference type="AlphaFoldDB" id="A0A371HLX9"/>
<organism evidence="2 3">
    <name type="scientific">Mucuna pruriens</name>
    <name type="common">Velvet bean</name>
    <name type="synonym">Dolichos pruriens</name>
    <dbReference type="NCBI Taxonomy" id="157652"/>
    <lineage>
        <taxon>Eukaryota</taxon>
        <taxon>Viridiplantae</taxon>
        <taxon>Streptophyta</taxon>
        <taxon>Embryophyta</taxon>
        <taxon>Tracheophyta</taxon>
        <taxon>Spermatophyta</taxon>
        <taxon>Magnoliopsida</taxon>
        <taxon>eudicotyledons</taxon>
        <taxon>Gunneridae</taxon>
        <taxon>Pentapetalae</taxon>
        <taxon>rosids</taxon>
        <taxon>fabids</taxon>
        <taxon>Fabales</taxon>
        <taxon>Fabaceae</taxon>
        <taxon>Papilionoideae</taxon>
        <taxon>50 kb inversion clade</taxon>
        <taxon>NPAAA clade</taxon>
        <taxon>indigoferoid/millettioid clade</taxon>
        <taxon>Phaseoleae</taxon>
        <taxon>Mucuna</taxon>
    </lineage>
</organism>
<dbReference type="OrthoDB" id="1459910at2759"/>
<accession>A0A371HLX9</accession>
<keyword evidence="3" id="KW-1185">Reference proteome</keyword>
<name>A0A371HLX9_MUCPR</name>
<evidence type="ECO:0000313" key="3">
    <source>
        <dbReference type="Proteomes" id="UP000257109"/>
    </source>
</evidence>
<reference evidence="2" key="1">
    <citation type="submission" date="2018-05" db="EMBL/GenBank/DDBJ databases">
        <title>Draft genome of Mucuna pruriens seed.</title>
        <authorList>
            <person name="Nnadi N.E."/>
            <person name="Vos R."/>
            <person name="Hasami M.H."/>
            <person name="Devisetty U.K."/>
            <person name="Aguiy J.C."/>
        </authorList>
    </citation>
    <scope>NUCLEOTIDE SEQUENCE [LARGE SCALE GENOMIC DNA]</scope>
    <source>
        <strain evidence="2">JCA_2017</strain>
    </source>
</reference>
<sequence>MKHPTEDHSLFGIELIDELVEECLQLDSNSENISNLAEDTESIGCLRSLIKEADYDEVWEVHNLSDSEDDNIDLADLRHKAEWIKLLDQVCKYENLECVNKAEVQIVETKKLFPAQAKRSQPQQPKTEIMSAQLVPSSTHVGQPDSKESNDNSSSPPSPMELKPLPSHWKYAYLDAKQQFLVIIASNLHLEQEDKLLSVLRQHKKAIGWKLSDLPRINPSIYMHRILMEEEAKPIRQQ</sequence>
<evidence type="ECO:0000256" key="1">
    <source>
        <dbReference type="SAM" id="MobiDB-lite"/>
    </source>
</evidence>
<proteinExistence type="predicted"/>
<protein>
    <submittedName>
        <fullName evidence="2">Uncharacterized protein</fullName>
    </submittedName>
</protein>
<evidence type="ECO:0000313" key="2">
    <source>
        <dbReference type="EMBL" id="RDY03789.1"/>
    </source>
</evidence>
<feature type="region of interest" description="Disordered" evidence="1">
    <location>
        <begin position="114"/>
        <end position="162"/>
    </location>
</feature>
<feature type="non-terminal residue" evidence="2">
    <location>
        <position position="1"/>
    </location>
</feature>